<dbReference type="Pfam" id="PF05973">
    <property type="entry name" value="Gp49"/>
    <property type="match status" value="1"/>
</dbReference>
<dbReference type="InterPro" id="IPR035093">
    <property type="entry name" value="RelE/ParE_toxin_dom_sf"/>
</dbReference>
<dbReference type="EMBL" id="CP019790">
    <property type="protein sequence ID" value="AQX31550.1"/>
    <property type="molecule type" value="Genomic_DNA"/>
</dbReference>
<proteinExistence type="predicted"/>
<protein>
    <submittedName>
        <fullName evidence="1">Putative addiction module killer protein</fullName>
    </submittedName>
</protein>
<keyword evidence="1" id="KW-0614">Plasmid</keyword>
<evidence type="ECO:0000313" key="1">
    <source>
        <dbReference type="EMBL" id="AQX31550.1"/>
    </source>
</evidence>
<dbReference type="AlphaFoldDB" id="A0A1S6XSF9"/>
<dbReference type="InterPro" id="IPR009241">
    <property type="entry name" value="HigB-like"/>
</dbReference>
<geneLocation type="plasmid" evidence="2">
    <name>pvbh_bscr1</name>
</geneLocation>
<accession>A0A1S6XSF9</accession>
<reference evidence="2" key="1">
    <citation type="journal article" date="2017" name="Genome Biol. Evol.">
        <title>Evolutionary Dynamics of Pathoadaptation Revealed by Three Independent Acquisitions of the VirB/D4 Type IV Secretion System in Bartonella.</title>
        <authorList>
            <person name="Harms A."/>
            <person name="Segers F.H."/>
            <person name="Quebatte M."/>
            <person name="Mistl C."/>
            <person name="Manfredi P."/>
            <person name="Korner J."/>
            <person name="Chomel B.B."/>
            <person name="Kosoy M."/>
            <person name="Maruyama S."/>
            <person name="Engel P."/>
            <person name="Dehio C."/>
        </authorList>
    </citation>
    <scope>NUCLEOTIDE SEQUENCE [LARGE SCALE GENOMIC DNA]</scope>
    <source>
        <strain evidence="2">R1</strain>
        <plasmid evidence="2">pvbh_bscr1</plasmid>
    </source>
</reference>
<name>A0A1S6XSF9_BARSR</name>
<dbReference type="Proteomes" id="UP000190811">
    <property type="component" value="Plasmid pVbh_BscR1"/>
</dbReference>
<dbReference type="PANTHER" id="PTHR41791:SF1">
    <property type="entry name" value="SSL7039 PROTEIN"/>
    <property type="match status" value="1"/>
</dbReference>
<dbReference type="InterPro" id="IPR014056">
    <property type="entry name" value="TypeIITA-like_toxin_pred"/>
</dbReference>
<organism evidence="1 2">
    <name type="scientific">Bartonella schoenbuchensis (strain DSM 13525 / NCTC 13165 / R1)</name>
    <dbReference type="NCBI Taxonomy" id="687861"/>
    <lineage>
        <taxon>Bacteria</taxon>
        <taxon>Pseudomonadati</taxon>
        <taxon>Pseudomonadota</taxon>
        <taxon>Alphaproteobacteria</taxon>
        <taxon>Hyphomicrobiales</taxon>
        <taxon>Bartonellaceae</taxon>
        <taxon>Bartonella</taxon>
    </lineage>
</organism>
<dbReference type="PANTHER" id="PTHR41791">
    <property type="entry name" value="SSL7039 PROTEIN"/>
    <property type="match status" value="1"/>
</dbReference>
<dbReference type="PIRSF" id="PIRSF028744">
    <property type="entry name" value="Addict_mod_HI1419"/>
    <property type="match status" value="1"/>
</dbReference>
<evidence type="ECO:0000313" key="2">
    <source>
        <dbReference type="Proteomes" id="UP000190811"/>
    </source>
</evidence>
<dbReference type="NCBIfam" id="TIGR02683">
    <property type="entry name" value="upstrm_HI1419"/>
    <property type="match status" value="1"/>
</dbReference>
<gene>
    <name evidence="1" type="ORF">BscR1v2_016470</name>
</gene>
<dbReference type="SUPFAM" id="SSF143011">
    <property type="entry name" value="RelE-like"/>
    <property type="match status" value="1"/>
</dbReference>
<sequence>MLCVHYSIHMIHIHKTKEFDTWLKKLKDKSVKAIILERITRLNRDLLGDVKFFNGIGELRIHYGAGYRVYFFKSGSEFILLLCGGDKSTQQKDIEKALKLKKECTDEGNTI</sequence>